<dbReference type="Proteomes" id="UP000481947">
    <property type="component" value="Unassembled WGS sequence"/>
</dbReference>
<reference evidence="2 3" key="1">
    <citation type="submission" date="2019-09" db="EMBL/GenBank/DDBJ databases">
        <title>Identification of Malikia spinosa a prominent benzene-, toluene-, and ethylbenzene-degrading bacterium: enrichment, isolation and whole genome sequencing.</title>
        <authorList>
            <person name="Tancsics A."/>
            <person name="Revesz F."/>
            <person name="Kriszt B."/>
        </authorList>
    </citation>
    <scope>NUCLEOTIDE SEQUENCE [LARGE SCALE GENOMIC DNA]</scope>
    <source>
        <strain evidence="2 3">AB6</strain>
    </source>
</reference>
<evidence type="ECO:0000313" key="3">
    <source>
        <dbReference type="Proteomes" id="UP000481947"/>
    </source>
</evidence>
<keyword evidence="1" id="KW-0732">Signal</keyword>
<sequence>MNKKLSAALVLAMVTGVVCASQDVRGGMCYSPNALIAGGNTFFNCDHIGRVKDIKEIYERGFRVLSSNFVPKEAGGGISTGLMLVIEERR</sequence>
<organism evidence="2 3">
    <name type="scientific">Malikia spinosa</name>
    <dbReference type="NCBI Taxonomy" id="86180"/>
    <lineage>
        <taxon>Bacteria</taxon>
        <taxon>Pseudomonadati</taxon>
        <taxon>Pseudomonadota</taxon>
        <taxon>Betaproteobacteria</taxon>
        <taxon>Burkholderiales</taxon>
        <taxon>Comamonadaceae</taxon>
        <taxon>Malikia</taxon>
    </lineage>
</organism>
<feature type="chain" id="PRO_5028913993" evidence="1">
    <location>
        <begin position="21"/>
        <end position="90"/>
    </location>
</feature>
<dbReference type="RefSeq" id="WP_161125215.1">
    <property type="nucleotide sequence ID" value="NZ_VYSB01000009.1"/>
</dbReference>
<dbReference type="AlphaFoldDB" id="A0A7C9N8Q0"/>
<evidence type="ECO:0000256" key="1">
    <source>
        <dbReference type="SAM" id="SignalP"/>
    </source>
</evidence>
<proteinExistence type="predicted"/>
<gene>
    <name evidence="2" type="ORF">F5985_09500</name>
</gene>
<accession>A0A7C9N8Q0</accession>
<protein>
    <submittedName>
        <fullName evidence="2">Uncharacterized protein</fullName>
    </submittedName>
</protein>
<feature type="signal peptide" evidence="1">
    <location>
        <begin position="1"/>
        <end position="20"/>
    </location>
</feature>
<evidence type="ECO:0000313" key="2">
    <source>
        <dbReference type="EMBL" id="MYZ52362.1"/>
    </source>
</evidence>
<name>A0A7C9N8Q0_9BURK</name>
<comment type="caution">
    <text evidence="2">The sequence shown here is derived from an EMBL/GenBank/DDBJ whole genome shotgun (WGS) entry which is preliminary data.</text>
</comment>
<dbReference type="EMBL" id="VYSB01000009">
    <property type="protein sequence ID" value="MYZ52362.1"/>
    <property type="molecule type" value="Genomic_DNA"/>
</dbReference>